<gene>
    <name evidence="2" type="ORF">FWILDA_LOCUS13051</name>
</gene>
<comment type="caution">
    <text evidence="2">The sequence shown here is derived from an EMBL/GenBank/DDBJ whole genome shotgun (WGS) entry which is preliminary data.</text>
</comment>
<proteinExistence type="predicted"/>
<dbReference type="AlphaFoldDB" id="A0A9W4SZU4"/>
<sequence length="83" mass="10069">MSDEKRAQRKERNRIAAKECRERRKAYILNLENKAIILEDENLKYRQRIQESKTKLEWIESKKDDDVGVFTINDSIKEDQEDR</sequence>
<dbReference type="SUPFAM" id="SSF57959">
    <property type="entry name" value="Leucine zipper domain"/>
    <property type="match status" value="1"/>
</dbReference>
<dbReference type="OrthoDB" id="295274at2759"/>
<dbReference type="Gene3D" id="1.20.5.170">
    <property type="match status" value="1"/>
</dbReference>
<dbReference type="PROSITE" id="PS00036">
    <property type="entry name" value="BZIP_BASIC"/>
    <property type="match status" value="1"/>
</dbReference>
<accession>A0A9W4SZU4</accession>
<dbReference type="GO" id="GO:0003700">
    <property type="term" value="F:DNA-binding transcription factor activity"/>
    <property type="evidence" value="ECO:0007669"/>
    <property type="project" value="InterPro"/>
</dbReference>
<protein>
    <submittedName>
        <fullName evidence="2">5059_t:CDS:1</fullName>
    </submittedName>
</protein>
<evidence type="ECO:0000313" key="3">
    <source>
        <dbReference type="Proteomes" id="UP001153678"/>
    </source>
</evidence>
<dbReference type="PROSITE" id="PS50217">
    <property type="entry name" value="BZIP"/>
    <property type="match status" value="1"/>
</dbReference>
<dbReference type="SMART" id="SM00338">
    <property type="entry name" value="BRLZ"/>
    <property type="match status" value="1"/>
</dbReference>
<dbReference type="InterPro" id="IPR004827">
    <property type="entry name" value="bZIP"/>
</dbReference>
<reference evidence="2" key="1">
    <citation type="submission" date="2022-08" db="EMBL/GenBank/DDBJ databases">
        <authorList>
            <person name="Kallberg Y."/>
            <person name="Tangrot J."/>
            <person name="Rosling A."/>
        </authorList>
    </citation>
    <scope>NUCLEOTIDE SEQUENCE</scope>
    <source>
        <strain evidence="2">Wild A</strain>
    </source>
</reference>
<organism evidence="2 3">
    <name type="scientific">Funneliformis geosporum</name>
    <dbReference type="NCBI Taxonomy" id="1117311"/>
    <lineage>
        <taxon>Eukaryota</taxon>
        <taxon>Fungi</taxon>
        <taxon>Fungi incertae sedis</taxon>
        <taxon>Mucoromycota</taxon>
        <taxon>Glomeromycotina</taxon>
        <taxon>Glomeromycetes</taxon>
        <taxon>Glomerales</taxon>
        <taxon>Glomeraceae</taxon>
        <taxon>Funneliformis</taxon>
    </lineage>
</organism>
<dbReference type="Pfam" id="PF00170">
    <property type="entry name" value="bZIP_1"/>
    <property type="match status" value="1"/>
</dbReference>
<keyword evidence="3" id="KW-1185">Reference proteome</keyword>
<dbReference type="Proteomes" id="UP001153678">
    <property type="component" value="Unassembled WGS sequence"/>
</dbReference>
<feature type="domain" description="BZIP" evidence="1">
    <location>
        <begin position="3"/>
        <end position="61"/>
    </location>
</feature>
<evidence type="ECO:0000259" key="1">
    <source>
        <dbReference type="PROSITE" id="PS50217"/>
    </source>
</evidence>
<dbReference type="InterPro" id="IPR046347">
    <property type="entry name" value="bZIP_sf"/>
</dbReference>
<name>A0A9W4SZU4_9GLOM</name>
<evidence type="ECO:0000313" key="2">
    <source>
        <dbReference type="EMBL" id="CAI2187379.1"/>
    </source>
</evidence>
<dbReference type="EMBL" id="CAMKVN010004604">
    <property type="protein sequence ID" value="CAI2187379.1"/>
    <property type="molecule type" value="Genomic_DNA"/>
</dbReference>